<evidence type="ECO:0000313" key="2">
    <source>
        <dbReference type="Proteomes" id="UP000004259"/>
    </source>
</evidence>
<dbReference type="OrthoDB" id="1821750at2"/>
<dbReference type="AlphaFoldDB" id="E9SHK1"/>
<organism evidence="1 2">
    <name type="scientific">Ruminococcus albus 8</name>
    <dbReference type="NCBI Taxonomy" id="246199"/>
    <lineage>
        <taxon>Bacteria</taxon>
        <taxon>Bacillati</taxon>
        <taxon>Bacillota</taxon>
        <taxon>Clostridia</taxon>
        <taxon>Eubacteriales</taxon>
        <taxon>Oscillospiraceae</taxon>
        <taxon>Ruminococcus</taxon>
    </lineage>
</organism>
<dbReference type="Proteomes" id="UP000004259">
    <property type="component" value="Unassembled WGS sequence"/>
</dbReference>
<proteinExistence type="predicted"/>
<comment type="caution">
    <text evidence="1">The sequence shown here is derived from an EMBL/GenBank/DDBJ whole genome shotgun (WGS) entry which is preliminary data.</text>
</comment>
<protein>
    <submittedName>
        <fullName evidence="1">Uncharacterized protein</fullName>
    </submittedName>
</protein>
<dbReference type="RefSeq" id="WP_002853473.1">
    <property type="nucleotide sequence ID" value="NZ_ADKM02000134.1"/>
</dbReference>
<gene>
    <name evidence="1" type="ORF">CUS_6935</name>
</gene>
<dbReference type="EMBL" id="ADKM02000134">
    <property type="protein sequence ID" value="EGC01263.1"/>
    <property type="molecule type" value="Genomic_DNA"/>
</dbReference>
<name>E9SHK1_RUMAL</name>
<dbReference type="eggNOG" id="ENOG5030U9P">
    <property type="taxonomic scope" value="Bacteria"/>
</dbReference>
<reference evidence="1 2" key="1">
    <citation type="submission" date="2011-02" db="EMBL/GenBank/DDBJ databases">
        <authorList>
            <person name="Nelson K.E."/>
            <person name="Sutton G."/>
            <person name="Torralba M."/>
            <person name="Durkin S."/>
            <person name="Harkins D."/>
            <person name="Montgomery R."/>
            <person name="Ziemer C."/>
            <person name="Klaassens E."/>
            <person name="Ocuiv P."/>
            <person name="Morrison M."/>
        </authorList>
    </citation>
    <scope>NUCLEOTIDE SEQUENCE [LARGE SCALE GENOMIC DNA]</scope>
    <source>
        <strain evidence="1 2">8</strain>
    </source>
</reference>
<keyword evidence="2" id="KW-1185">Reference proteome</keyword>
<sequence>MDKIRYNDEQEAFEIDYELWGQKVTVLFYMEEQQEIIENLSEIADKLGKLDRNKSKIAEVIKRDGCYDKKKFPLMTIAQLEEQMKIDSAFVDMDEDGVVLGATVVTQNGALGEGVMVEVLEDGALEVSAEGKLL</sequence>
<evidence type="ECO:0000313" key="1">
    <source>
        <dbReference type="EMBL" id="EGC01263.1"/>
    </source>
</evidence>
<accession>E9SHK1</accession>
<dbReference type="STRING" id="246199.CUS_6935"/>